<name>A0A151MT82_ALLMI</name>
<reference evidence="1 2" key="1">
    <citation type="journal article" date="2012" name="Genome Biol.">
        <title>Sequencing three crocodilian genomes to illuminate the evolution of archosaurs and amniotes.</title>
        <authorList>
            <person name="St John J.A."/>
            <person name="Braun E.L."/>
            <person name="Isberg S.R."/>
            <person name="Miles L.G."/>
            <person name="Chong A.Y."/>
            <person name="Gongora J."/>
            <person name="Dalzell P."/>
            <person name="Moran C."/>
            <person name="Bed'hom B."/>
            <person name="Abzhanov A."/>
            <person name="Burgess S.C."/>
            <person name="Cooksey A.M."/>
            <person name="Castoe T.A."/>
            <person name="Crawford N.G."/>
            <person name="Densmore L.D."/>
            <person name="Drew J.C."/>
            <person name="Edwards S.V."/>
            <person name="Faircloth B.C."/>
            <person name="Fujita M.K."/>
            <person name="Greenwold M.J."/>
            <person name="Hoffmann F.G."/>
            <person name="Howard J.M."/>
            <person name="Iguchi T."/>
            <person name="Janes D.E."/>
            <person name="Khan S.Y."/>
            <person name="Kohno S."/>
            <person name="de Koning A.J."/>
            <person name="Lance S.L."/>
            <person name="McCarthy F.M."/>
            <person name="McCormack J.E."/>
            <person name="Merchant M.E."/>
            <person name="Peterson D.G."/>
            <person name="Pollock D.D."/>
            <person name="Pourmand N."/>
            <person name="Raney B.J."/>
            <person name="Roessler K.A."/>
            <person name="Sanford J.R."/>
            <person name="Sawyer R.H."/>
            <person name="Schmidt C.J."/>
            <person name="Triplett E.W."/>
            <person name="Tuberville T.D."/>
            <person name="Venegas-Anaya M."/>
            <person name="Howard J.T."/>
            <person name="Jarvis E.D."/>
            <person name="Guillette L.J.Jr."/>
            <person name="Glenn T.C."/>
            <person name="Green R.E."/>
            <person name="Ray D.A."/>
        </authorList>
    </citation>
    <scope>NUCLEOTIDE SEQUENCE [LARGE SCALE GENOMIC DNA]</scope>
    <source>
        <strain evidence="1">KSC_2009_1</strain>
    </source>
</reference>
<comment type="caution">
    <text evidence="1">The sequence shown here is derived from an EMBL/GenBank/DDBJ whole genome shotgun (WGS) entry which is preliminary data.</text>
</comment>
<evidence type="ECO:0000313" key="2">
    <source>
        <dbReference type="Proteomes" id="UP000050525"/>
    </source>
</evidence>
<proteinExistence type="predicted"/>
<gene>
    <name evidence="1" type="ORF">Y1Q_0005269</name>
</gene>
<dbReference type="AlphaFoldDB" id="A0A151MT82"/>
<dbReference type="EMBL" id="AKHW03005127">
    <property type="protein sequence ID" value="KYO27713.1"/>
    <property type="molecule type" value="Genomic_DNA"/>
</dbReference>
<protein>
    <submittedName>
        <fullName evidence="1">Uncharacterized protein</fullName>
    </submittedName>
</protein>
<sequence length="73" mass="8170">MMRRTSPKEPSSDAAVYFFLTSGDRPIKILVPDTSVSLLPVEMSAQITETASEFFPVSHRKVRYGHQHSSAFV</sequence>
<keyword evidence="2" id="KW-1185">Reference proteome</keyword>
<organism evidence="1 2">
    <name type="scientific">Alligator mississippiensis</name>
    <name type="common">American alligator</name>
    <dbReference type="NCBI Taxonomy" id="8496"/>
    <lineage>
        <taxon>Eukaryota</taxon>
        <taxon>Metazoa</taxon>
        <taxon>Chordata</taxon>
        <taxon>Craniata</taxon>
        <taxon>Vertebrata</taxon>
        <taxon>Euteleostomi</taxon>
        <taxon>Archelosauria</taxon>
        <taxon>Archosauria</taxon>
        <taxon>Crocodylia</taxon>
        <taxon>Alligatoridae</taxon>
        <taxon>Alligatorinae</taxon>
        <taxon>Alligator</taxon>
    </lineage>
</organism>
<dbReference type="Proteomes" id="UP000050525">
    <property type="component" value="Unassembled WGS sequence"/>
</dbReference>
<accession>A0A151MT82</accession>
<evidence type="ECO:0000313" key="1">
    <source>
        <dbReference type="EMBL" id="KYO27713.1"/>
    </source>
</evidence>